<dbReference type="GO" id="GO:0004497">
    <property type="term" value="F:monooxygenase activity"/>
    <property type="evidence" value="ECO:0007669"/>
    <property type="project" value="UniProtKB-KW"/>
</dbReference>
<dbReference type="InterPro" id="IPR036188">
    <property type="entry name" value="FAD/NAD-bd_sf"/>
</dbReference>
<dbReference type="Pfam" id="PF01494">
    <property type="entry name" value="FAD_binding_3"/>
    <property type="match status" value="1"/>
</dbReference>
<evidence type="ECO:0000256" key="5">
    <source>
        <dbReference type="ARBA" id="ARBA00023002"/>
    </source>
</evidence>
<dbReference type="InterPro" id="IPR050493">
    <property type="entry name" value="FAD-dep_Monooxygenase_BioMet"/>
</dbReference>
<keyword evidence="6" id="KW-0503">Monooxygenase</keyword>
<feature type="domain" description="FAD-binding" evidence="7">
    <location>
        <begin position="135"/>
        <end position="359"/>
    </location>
</feature>
<evidence type="ECO:0000256" key="1">
    <source>
        <dbReference type="ARBA" id="ARBA00001974"/>
    </source>
</evidence>
<proteinExistence type="inferred from homology"/>
<dbReference type="PANTHER" id="PTHR13789">
    <property type="entry name" value="MONOOXYGENASE"/>
    <property type="match status" value="1"/>
</dbReference>
<evidence type="ECO:0000256" key="4">
    <source>
        <dbReference type="ARBA" id="ARBA00022827"/>
    </source>
</evidence>
<organism evidence="8 9">
    <name type="scientific">Aspergillus minisclerotigenes</name>
    <dbReference type="NCBI Taxonomy" id="656917"/>
    <lineage>
        <taxon>Eukaryota</taxon>
        <taxon>Fungi</taxon>
        <taxon>Dikarya</taxon>
        <taxon>Ascomycota</taxon>
        <taxon>Pezizomycotina</taxon>
        <taxon>Eurotiomycetes</taxon>
        <taxon>Eurotiomycetidae</taxon>
        <taxon>Eurotiales</taxon>
        <taxon>Aspergillaceae</taxon>
        <taxon>Aspergillus</taxon>
        <taxon>Aspergillus subgen. Circumdati</taxon>
    </lineage>
</organism>
<accession>A0A5N6JKT2</accession>
<evidence type="ECO:0000256" key="2">
    <source>
        <dbReference type="ARBA" id="ARBA00007992"/>
    </source>
</evidence>
<keyword evidence="4" id="KW-0274">FAD</keyword>
<comment type="similarity">
    <text evidence="2">Belongs to the paxM FAD-dependent monooxygenase family.</text>
</comment>
<dbReference type="AlphaFoldDB" id="A0A5N6JKT2"/>
<keyword evidence="3" id="KW-0285">Flavoprotein</keyword>
<dbReference type="InterPro" id="IPR002938">
    <property type="entry name" value="FAD-bd"/>
</dbReference>
<dbReference type="GO" id="GO:0071949">
    <property type="term" value="F:FAD binding"/>
    <property type="evidence" value="ECO:0007669"/>
    <property type="project" value="InterPro"/>
</dbReference>
<dbReference type="Proteomes" id="UP000326289">
    <property type="component" value="Unassembled WGS sequence"/>
</dbReference>
<comment type="cofactor">
    <cofactor evidence="1">
        <name>FAD</name>
        <dbReference type="ChEBI" id="CHEBI:57692"/>
    </cofactor>
</comment>
<evidence type="ECO:0000259" key="7">
    <source>
        <dbReference type="Pfam" id="PF01494"/>
    </source>
</evidence>
<dbReference type="SUPFAM" id="SSF51905">
    <property type="entry name" value="FAD/NAD(P)-binding domain"/>
    <property type="match status" value="1"/>
</dbReference>
<gene>
    <name evidence="8" type="ORF">BDV30DRAFT_245373</name>
</gene>
<dbReference type="Pfam" id="PF13450">
    <property type="entry name" value="NAD_binding_8"/>
    <property type="match status" value="1"/>
</dbReference>
<protein>
    <recommendedName>
        <fullName evidence="7">FAD-binding domain-containing protein</fullName>
    </recommendedName>
</protein>
<evidence type="ECO:0000313" key="9">
    <source>
        <dbReference type="Proteomes" id="UP000326289"/>
    </source>
</evidence>
<dbReference type="PRINTS" id="PR00420">
    <property type="entry name" value="RNGMNOXGNASE"/>
</dbReference>
<dbReference type="Gene3D" id="3.50.50.60">
    <property type="entry name" value="FAD/NAD(P)-binding domain"/>
    <property type="match status" value="1"/>
</dbReference>
<evidence type="ECO:0000313" key="8">
    <source>
        <dbReference type="EMBL" id="KAB8279505.1"/>
    </source>
</evidence>
<keyword evidence="9" id="KW-1185">Reference proteome</keyword>
<evidence type="ECO:0000256" key="6">
    <source>
        <dbReference type="ARBA" id="ARBA00023033"/>
    </source>
</evidence>
<dbReference type="EMBL" id="ML732764">
    <property type="protein sequence ID" value="KAB8279505.1"/>
    <property type="molecule type" value="Genomic_DNA"/>
</dbReference>
<keyword evidence="5" id="KW-0560">Oxidoreductase</keyword>
<reference evidence="8 9" key="1">
    <citation type="submission" date="2019-04" db="EMBL/GenBank/DDBJ databases">
        <title>Fungal friends and foes A comparative genomics study of 23 Aspergillus species from section Flavi.</title>
        <authorList>
            <consortium name="DOE Joint Genome Institute"/>
            <person name="Kjaerbolling I."/>
            <person name="Vesth T.C."/>
            <person name="Frisvad J.C."/>
            <person name="Nybo J.L."/>
            <person name="Theobald S."/>
            <person name="Kildgaard S."/>
            <person name="Petersen T.I."/>
            <person name="Kuo A."/>
            <person name="Sato A."/>
            <person name="Lyhne E.K."/>
            <person name="Kogle M.E."/>
            <person name="Wiebenga A."/>
            <person name="Kun R.S."/>
            <person name="Lubbers R.J."/>
            <person name="Makela M.R."/>
            <person name="Barry K."/>
            <person name="Chovatia M."/>
            <person name="Clum A."/>
            <person name="Daum C."/>
            <person name="Haridas S."/>
            <person name="He G."/>
            <person name="LaButti K."/>
            <person name="Lipzen A."/>
            <person name="Mondo S."/>
            <person name="Pangilinan J."/>
            <person name="Riley R."/>
            <person name="Salamov A."/>
            <person name="Simmons B.A."/>
            <person name="Magnuson J.K."/>
            <person name="Henrissat B."/>
            <person name="Mortensen U.H."/>
            <person name="Larsen T.O."/>
            <person name="De vries R.P."/>
            <person name="Grigoriev I.V."/>
            <person name="Machida M."/>
            <person name="Baker S.E."/>
            <person name="Andersen M.R."/>
        </authorList>
    </citation>
    <scope>NUCLEOTIDE SEQUENCE [LARGE SCALE GENOMIC DNA]</scope>
    <source>
        <strain evidence="8 9">CBS 117635</strain>
    </source>
</reference>
<dbReference type="PANTHER" id="PTHR13789:SF315">
    <property type="entry name" value="FAD-DEPENDENT MONOOXYGENASE MDPD"/>
    <property type="match status" value="1"/>
</dbReference>
<name>A0A5N6JKT2_9EURO</name>
<evidence type="ECO:0000256" key="3">
    <source>
        <dbReference type="ARBA" id="ARBA00022630"/>
    </source>
</evidence>
<sequence length="486" mass="53461">MTSTTSNVVDGVVRQPPTGIKVIIVGAGLAGLCMGIESWRKGHDVEIIERSTSITQTGDIIGLGPHAWCTLREYPKMFEEWTRIDYDTEVHVCQQDGSLAIPKREFEWNLEGTAQHAAWPLKVSGCFFRRDVALMFFAQAQRLGIPITFGVGVTKYLEDPARGLAIIHTDVGQEMSADIVVAADGLGTKSHSVVLGYPTRAVSTGYCVDRAAYPVSVLKDSPVLLKAISELGRPQWRMYNGDRCHIVVCITKDRVAINSTHEDDGTATESWSTGVTPEQMAAALPNLESWDPLLVEAIKNTPPDNIVRWKLCLRNPQPKWTSATGRVVQVGDAAHSLLPTSANGAAMALEDSISLAECLRLGGKEGAAVATRVHRSLGAYQRTALIQHCGFVNRRELHNTSMKEVTDGGNAFLFYGKWLWQHNAEKYAAANFEAARQSIELGSVFKNTNLPRGHVFEDWTMESELEKEKAGIFVQDLKTNGEWTLL</sequence>